<feature type="domain" description="SIS" evidence="4">
    <location>
        <begin position="37"/>
        <end position="184"/>
    </location>
</feature>
<dbReference type="EMBL" id="FMHG01000001">
    <property type="protein sequence ID" value="SCJ77442.1"/>
    <property type="molecule type" value="Genomic_DNA"/>
</dbReference>
<dbReference type="InterPro" id="IPR001347">
    <property type="entry name" value="SIS_dom"/>
</dbReference>
<evidence type="ECO:0000256" key="3">
    <source>
        <dbReference type="ARBA" id="ARBA00016090"/>
    </source>
</evidence>
<dbReference type="GO" id="GO:0006002">
    <property type="term" value="P:fructose 6-phosphate metabolic process"/>
    <property type="evidence" value="ECO:0007669"/>
    <property type="project" value="TreeGrafter"/>
</dbReference>
<protein>
    <recommendedName>
        <fullName evidence="3">Glutamine--fructose-6-phosphate aminotransferase [isomerizing]</fullName>
        <ecNumber evidence="2">2.6.1.16</ecNumber>
    </recommendedName>
</protein>
<dbReference type="InterPro" id="IPR046348">
    <property type="entry name" value="SIS_dom_sf"/>
</dbReference>
<dbReference type="GO" id="GO:0006487">
    <property type="term" value="P:protein N-linked glycosylation"/>
    <property type="evidence" value="ECO:0007669"/>
    <property type="project" value="TreeGrafter"/>
</dbReference>
<dbReference type="Gene3D" id="3.40.50.10490">
    <property type="entry name" value="Glucose-6-phosphate isomerase like protein, domain 1"/>
    <property type="match status" value="2"/>
</dbReference>
<proteinExistence type="predicted"/>
<dbReference type="GO" id="GO:0004360">
    <property type="term" value="F:glutamine-fructose-6-phosphate transaminase (isomerizing) activity"/>
    <property type="evidence" value="ECO:0007669"/>
    <property type="project" value="UniProtKB-EC"/>
</dbReference>
<evidence type="ECO:0000313" key="5">
    <source>
        <dbReference type="EMBL" id="SCJ77442.1"/>
    </source>
</evidence>
<evidence type="ECO:0000256" key="2">
    <source>
        <dbReference type="ARBA" id="ARBA00012916"/>
    </source>
</evidence>
<dbReference type="PANTHER" id="PTHR10937:SF0">
    <property type="entry name" value="GLUTAMINE--FRUCTOSE-6-PHOSPHATE TRANSAMINASE (ISOMERIZING)"/>
    <property type="match status" value="1"/>
</dbReference>
<evidence type="ECO:0000259" key="4">
    <source>
        <dbReference type="PROSITE" id="PS51464"/>
    </source>
</evidence>
<sequence length="388" mass="43417">MYQRDLAEVKDFIRLPAFVKKIVEEDYTYEKLAQLIPTEVMKNARRVILTGNGDSYCASLALRIFFEKMLHMSDVVAERCIDVGRHFYFNSDEDLSQTLVFVTSASGTGARVAEAMRRCSKKGCSTFAVTASADSLIAKDAKFVLAETGEKVYDYHYSTQSFTYVNAMVNLYLVALYGGVVRGVITPERERELRTELVRYAESFVPVLDDIDTQMYELALSWADTIGYDFVGTGVDIAAAYFGAAKFFEYAGSINMYSDSEDWNHINFFMRDRALLGTCVAASKGNESLSRTIETIGGMVKSDRRVLVVTECAPDQFPAGVTVCQLPDTTVLEFKPLMNFIPFTLLGFHIARMRDLGFFVSDGGYGTGPLFAEEDMNKIKTSEIVYID</sequence>
<accession>A0A1C6J5U3</accession>
<dbReference type="PANTHER" id="PTHR10937">
    <property type="entry name" value="GLUCOSAMINE--FRUCTOSE-6-PHOSPHATE AMINOTRANSFERASE, ISOMERIZING"/>
    <property type="match status" value="1"/>
</dbReference>
<organism evidence="5">
    <name type="scientific">uncultured Anaerotruncus sp</name>
    <dbReference type="NCBI Taxonomy" id="905011"/>
    <lineage>
        <taxon>Bacteria</taxon>
        <taxon>Bacillati</taxon>
        <taxon>Bacillota</taxon>
        <taxon>Clostridia</taxon>
        <taxon>Eubacteriales</taxon>
        <taxon>Oscillospiraceae</taxon>
        <taxon>Anaerotruncus</taxon>
        <taxon>environmental samples</taxon>
    </lineage>
</organism>
<keyword evidence="5" id="KW-0808">Transferase</keyword>
<dbReference type="GO" id="GO:0097367">
    <property type="term" value="F:carbohydrate derivative binding"/>
    <property type="evidence" value="ECO:0007669"/>
    <property type="project" value="InterPro"/>
</dbReference>
<comment type="catalytic activity">
    <reaction evidence="1">
        <text>D-fructose 6-phosphate + L-glutamine = D-glucosamine 6-phosphate + L-glutamate</text>
        <dbReference type="Rhea" id="RHEA:13237"/>
        <dbReference type="ChEBI" id="CHEBI:29985"/>
        <dbReference type="ChEBI" id="CHEBI:58359"/>
        <dbReference type="ChEBI" id="CHEBI:58725"/>
        <dbReference type="ChEBI" id="CHEBI:61527"/>
        <dbReference type="EC" id="2.6.1.16"/>
    </reaction>
</comment>
<dbReference type="GO" id="GO:0006047">
    <property type="term" value="P:UDP-N-acetylglucosamine metabolic process"/>
    <property type="evidence" value="ECO:0007669"/>
    <property type="project" value="TreeGrafter"/>
</dbReference>
<reference evidence="5" key="1">
    <citation type="submission" date="2015-09" db="EMBL/GenBank/DDBJ databases">
        <authorList>
            <consortium name="Pathogen Informatics"/>
        </authorList>
    </citation>
    <scope>NUCLEOTIDE SEQUENCE</scope>
    <source>
        <strain evidence="5">2789STDY5834896</strain>
    </source>
</reference>
<dbReference type="Pfam" id="PF01380">
    <property type="entry name" value="SIS"/>
    <property type="match status" value="1"/>
</dbReference>
<dbReference type="PROSITE" id="PS51464">
    <property type="entry name" value="SIS"/>
    <property type="match status" value="1"/>
</dbReference>
<keyword evidence="5" id="KW-0032">Aminotransferase</keyword>
<evidence type="ECO:0000256" key="1">
    <source>
        <dbReference type="ARBA" id="ARBA00001031"/>
    </source>
</evidence>
<gene>
    <name evidence="5" type="ORF">SAMEA3545359_01936</name>
</gene>
<dbReference type="EC" id="2.6.1.16" evidence="2"/>
<name>A0A1C6J5U3_9FIRM</name>
<dbReference type="AlphaFoldDB" id="A0A1C6J5U3"/>
<dbReference type="SUPFAM" id="SSF53697">
    <property type="entry name" value="SIS domain"/>
    <property type="match status" value="1"/>
</dbReference>